<evidence type="ECO:0000313" key="3">
    <source>
        <dbReference type="Proteomes" id="UP001205337"/>
    </source>
</evidence>
<name>A0ABT1ZI50_9MICO</name>
<dbReference type="EMBL" id="JANTHX010000008">
    <property type="protein sequence ID" value="MCS0500376.1"/>
    <property type="molecule type" value="Genomic_DNA"/>
</dbReference>
<comment type="caution">
    <text evidence="2">The sequence shown here is derived from an EMBL/GenBank/DDBJ whole genome shotgun (WGS) entry which is preliminary data.</text>
</comment>
<keyword evidence="3" id="KW-1185">Reference proteome</keyword>
<dbReference type="RefSeq" id="WP_258799536.1">
    <property type="nucleotide sequence ID" value="NZ_JANTHX010000008.1"/>
</dbReference>
<protein>
    <submittedName>
        <fullName evidence="2">Uncharacterized protein</fullName>
    </submittedName>
</protein>
<evidence type="ECO:0000313" key="2">
    <source>
        <dbReference type="EMBL" id="MCS0500376.1"/>
    </source>
</evidence>
<reference evidence="2 3" key="1">
    <citation type="submission" date="2022-08" db="EMBL/GenBank/DDBJ databases">
        <authorList>
            <person name="Li F."/>
        </authorList>
    </citation>
    <scope>NUCLEOTIDE SEQUENCE [LARGE SCALE GENOMIC DNA]</scope>
    <source>
        <strain evidence="2 3">10F1B-8-1</strain>
    </source>
</reference>
<keyword evidence="1" id="KW-0812">Transmembrane</keyword>
<evidence type="ECO:0000256" key="1">
    <source>
        <dbReference type="SAM" id="Phobius"/>
    </source>
</evidence>
<proteinExistence type="predicted"/>
<keyword evidence="1" id="KW-1133">Transmembrane helix</keyword>
<keyword evidence="1" id="KW-0472">Membrane</keyword>
<feature type="transmembrane region" description="Helical" evidence="1">
    <location>
        <begin position="37"/>
        <end position="57"/>
    </location>
</feature>
<sequence length="58" mass="6277">MGNVATEIRAEQVDTEGVVAEILNEHARDRARLRATLGLMMSLGALAAIWAVAVFVIR</sequence>
<gene>
    <name evidence="2" type="ORF">NUH29_12545</name>
</gene>
<accession>A0ABT1ZI50</accession>
<dbReference type="Proteomes" id="UP001205337">
    <property type="component" value="Unassembled WGS sequence"/>
</dbReference>
<organism evidence="2 3">
    <name type="scientific">Protaetiibacter mangrovi</name>
    <dbReference type="NCBI Taxonomy" id="2970926"/>
    <lineage>
        <taxon>Bacteria</taxon>
        <taxon>Bacillati</taxon>
        <taxon>Actinomycetota</taxon>
        <taxon>Actinomycetes</taxon>
        <taxon>Micrococcales</taxon>
        <taxon>Microbacteriaceae</taxon>
        <taxon>Protaetiibacter</taxon>
    </lineage>
</organism>